<organism evidence="1 2">
    <name type="scientific">Candidatus Nitrosacidococcus tergens</name>
    <dbReference type="NCBI Taxonomy" id="553981"/>
    <lineage>
        <taxon>Bacteria</taxon>
        <taxon>Pseudomonadati</taxon>
        <taxon>Pseudomonadota</taxon>
        <taxon>Gammaproteobacteria</taxon>
        <taxon>Chromatiales</taxon>
        <taxon>Chromatiaceae</taxon>
        <taxon>Candidatus Nitrosacidococcus</taxon>
    </lineage>
</organism>
<dbReference type="RefSeq" id="WP_269474126.1">
    <property type="nucleotide sequence ID" value="NZ_LR778175.1"/>
</dbReference>
<reference evidence="1 2" key="1">
    <citation type="submission" date="2020-03" db="EMBL/GenBank/DDBJ databases">
        <authorList>
            <person name="Picone N."/>
        </authorList>
    </citation>
    <scope>NUCLEOTIDE SEQUENCE [LARGE SCALE GENOMIC DNA]</scope>
    <source>
        <strain evidence="1">NSCAC1</strain>
    </source>
</reference>
<sequence>MDDETTEAIKRRTEAEDALAQLHLGFKYIKGDNVVQSNEEVEK</sequence>
<evidence type="ECO:0000313" key="2">
    <source>
        <dbReference type="Proteomes" id="UP000516072"/>
    </source>
</evidence>
<proteinExistence type="predicted"/>
<name>A0A7G1Q8E1_9GAMM</name>
<protein>
    <submittedName>
        <fullName evidence="1">Uncharacterized protein</fullName>
    </submittedName>
</protein>
<dbReference type="EMBL" id="LR778175">
    <property type="protein sequence ID" value="CAB1274972.1"/>
    <property type="molecule type" value="Genomic_DNA"/>
</dbReference>
<gene>
    <name evidence="1" type="ORF">NSCAC_0435</name>
</gene>
<dbReference type="KEGG" id="ntg:NSCAC_0435"/>
<accession>A0A7G1Q8E1</accession>
<evidence type="ECO:0000313" key="1">
    <source>
        <dbReference type="EMBL" id="CAB1274972.1"/>
    </source>
</evidence>
<keyword evidence="2" id="KW-1185">Reference proteome</keyword>
<dbReference type="AlphaFoldDB" id="A0A7G1Q8E1"/>
<dbReference type="Proteomes" id="UP000516072">
    <property type="component" value="Chromosome"/>
</dbReference>